<gene>
    <name evidence="8" type="ORF">DS2_08842</name>
</gene>
<dbReference type="GO" id="GO:0003906">
    <property type="term" value="F:DNA-(apurinic or apyrimidinic site) endonuclease activity"/>
    <property type="evidence" value="ECO:0007669"/>
    <property type="project" value="InterPro"/>
</dbReference>
<dbReference type="STRING" id="1328313.DS2_08842"/>
<dbReference type="SMART" id="SM00478">
    <property type="entry name" value="ENDO3c"/>
    <property type="match status" value="1"/>
</dbReference>
<evidence type="ECO:0000256" key="6">
    <source>
        <dbReference type="ARBA" id="ARBA00023295"/>
    </source>
</evidence>
<comment type="caution">
    <text evidence="8">The sequence shown here is derived from an EMBL/GenBank/DDBJ whole genome shotgun (WGS) entry which is preliminary data.</text>
</comment>
<keyword evidence="1" id="KW-0227">DNA damage</keyword>
<dbReference type="EMBL" id="ARZY01000014">
    <property type="protein sequence ID" value="EWH10194.1"/>
    <property type="molecule type" value="Genomic_DNA"/>
</dbReference>
<evidence type="ECO:0000256" key="4">
    <source>
        <dbReference type="ARBA" id="ARBA00023239"/>
    </source>
</evidence>
<keyword evidence="9" id="KW-1185">Reference proteome</keyword>
<evidence type="ECO:0000256" key="2">
    <source>
        <dbReference type="ARBA" id="ARBA00022801"/>
    </source>
</evidence>
<keyword evidence="5" id="KW-0511">Multifunctional enzyme</keyword>
<evidence type="ECO:0000313" key="8">
    <source>
        <dbReference type="EMBL" id="EWH10194.1"/>
    </source>
</evidence>
<evidence type="ECO:0000313" key="9">
    <source>
        <dbReference type="Proteomes" id="UP000019276"/>
    </source>
</evidence>
<name>W7QBK2_9ALTE</name>
<dbReference type="GO" id="GO:0016799">
    <property type="term" value="F:hydrolase activity, hydrolyzing N-glycosyl compounds"/>
    <property type="evidence" value="ECO:0007669"/>
    <property type="project" value="InterPro"/>
</dbReference>
<dbReference type="InterPro" id="IPR003265">
    <property type="entry name" value="HhH-GPD_domain"/>
</dbReference>
<dbReference type="GO" id="GO:0006284">
    <property type="term" value="P:base-excision repair"/>
    <property type="evidence" value="ECO:0007669"/>
    <property type="project" value="InterPro"/>
</dbReference>
<dbReference type="AlphaFoldDB" id="W7QBK2"/>
<dbReference type="InterPro" id="IPR012092">
    <property type="entry name" value="DNA_glyclase/AP_lyase_Ogg"/>
</dbReference>
<dbReference type="InterPro" id="IPR011257">
    <property type="entry name" value="DNA_glycosylase"/>
</dbReference>
<evidence type="ECO:0000256" key="5">
    <source>
        <dbReference type="ARBA" id="ARBA00023268"/>
    </source>
</evidence>
<dbReference type="PATRIC" id="fig|1328313.3.peg.1804"/>
<keyword evidence="4 8" id="KW-0456">Lyase</keyword>
<organism evidence="8 9">
    <name type="scientific">Catenovulum agarivorans DS-2</name>
    <dbReference type="NCBI Taxonomy" id="1328313"/>
    <lineage>
        <taxon>Bacteria</taxon>
        <taxon>Pseudomonadati</taxon>
        <taxon>Pseudomonadota</taxon>
        <taxon>Gammaproteobacteria</taxon>
        <taxon>Alteromonadales</taxon>
        <taxon>Alteromonadaceae</taxon>
        <taxon>Catenovulum</taxon>
    </lineage>
</organism>
<keyword evidence="6" id="KW-0326">Glycosidase</keyword>
<reference evidence="8 9" key="1">
    <citation type="journal article" date="2014" name="Genome Announc.">
        <title>Draft Genome Sequence of the Agar-Degrading Bacterium Catenovulum sp. Strain DS-2, Isolated from Intestines of Haliotis diversicolor.</title>
        <authorList>
            <person name="Shan D."/>
            <person name="Li X."/>
            <person name="Gu Z."/>
            <person name="Wei G."/>
            <person name="Gao Z."/>
            <person name="Shao Z."/>
        </authorList>
    </citation>
    <scope>NUCLEOTIDE SEQUENCE [LARGE SCALE GENOMIC DNA]</scope>
    <source>
        <strain evidence="8 9">DS-2</strain>
    </source>
</reference>
<dbReference type="Proteomes" id="UP000019276">
    <property type="component" value="Unassembled WGS sequence"/>
</dbReference>
<dbReference type="Gene3D" id="1.10.340.30">
    <property type="entry name" value="Hypothetical protein, domain 2"/>
    <property type="match status" value="1"/>
</dbReference>
<accession>W7QBK2</accession>
<proteinExistence type="predicted"/>
<dbReference type="GO" id="GO:0016829">
    <property type="term" value="F:lyase activity"/>
    <property type="evidence" value="ECO:0007669"/>
    <property type="project" value="UniProtKB-KW"/>
</dbReference>
<evidence type="ECO:0000256" key="1">
    <source>
        <dbReference type="ARBA" id="ARBA00022763"/>
    </source>
</evidence>
<dbReference type="OrthoDB" id="306645at2"/>
<dbReference type="eggNOG" id="COG1059">
    <property type="taxonomic scope" value="Bacteria"/>
</dbReference>
<dbReference type="InterPro" id="IPR023170">
    <property type="entry name" value="HhH_base_excis_C"/>
</dbReference>
<evidence type="ECO:0000259" key="7">
    <source>
        <dbReference type="SMART" id="SM00478"/>
    </source>
</evidence>
<dbReference type="Gene3D" id="1.10.1670.10">
    <property type="entry name" value="Helix-hairpin-Helix base-excision DNA repair enzymes (C-terminal)"/>
    <property type="match status" value="1"/>
</dbReference>
<keyword evidence="2" id="KW-0378">Hydrolase</keyword>
<dbReference type="RefSeq" id="WP_035014382.1">
    <property type="nucleotide sequence ID" value="NZ_ARZY01000014.1"/>
</dbReference>
<protein>
    <submittedName>
        <fullName evidence="8">N-glycosylase/DNA lyase protein, HhH-GPD family</fullName>
    </submittedName>
</protein>
<sequence length="235" mass="27339">MRTNIEQLNDAIQAIYPDIENEVQSDSSTCEIRLWWELSACVLSSQVSYGLAIAMADEITKSNLLIEKHKNIELLYMQLKELLITPVRVGEKYMRHRFYDAKAKQLAKCSELVYEHAGSLRMLLDSFNNHFEAREWLVKNMPGLGPKQASMFLRNSGTTYDLAILDRHVLNYMSLLGMYNEPEKFISSKKKYLYYEKLLSDYADDLNCKIGLLDWAIWVVMRVIENKKEFTPQCA</sequence>
<dbReference type="Pfam" id="PF22175">
    <property type="entry name" value="Ogg-HhH"/>
    <property type="match status" value="1"/>
</dbReference>
<feature type="domain" description="HhH-GPD" evidence="7">
    <location>
        <begin position="43"/>
        <end position="205"/>
    </location>
</feature>
<keyword evidence="3" id="KW-0234">DNA repair</keyword>
<evidence type="ECO:0000256" key="3">
    <source>
        <dbReference type="ARBA" id="ARBA00023204"/>
    </source>
</evidence>
<dbReference type="SUPFAM" id="SSF48150">
    <property type="entry name" value="DNA-glycosylase"/>
    <property type="match status" value="1"/>
</dbReference>